<keyword evidence="3" id="KW-0804">Transcription</keyword>
<feature type="domain" description="HTH lacI-type" evidence="5">
    <location>
        <begin position="48"/>
        <end position="102"/>
    </location>
</feature>
<evidence type="ECO:0000313" key="6">
    <source>
        <dbReference type="EMBL" id="SHM34941.1"/>
    </source>
</evidence>
<evidence type="ECO:0000256" key="2">
    <source>
        <dbReference type="ARBA" id="ARBA00023125"/>
    </source>
</evidence>
<name>A0A1M7I2D2_9ACTN</name>
<dbReference type="InterPro" id="IPR000843">
    <property type="entry name" value="HTH_LacI"/>
</dbReference>
<sequence>MAYIHGLAMSFAQSVSARRPNVSTSQQTQQRRAPPLTSSVSAGGPRAATIATIATEVGVSVATVSKVLNGRADVAPETRARVEASLERHRYRRRTRRPAEATHQIHLVFHEFDSAWAMEIIRGVEEAAAAAGVELVLTQMGGRHRPSDTWLDLIVGRQPLGVLLVQCGLTPAQQEKLRRQRIPFVAVDTDSATPASVPTVGSNNWNGGLIAARHLLELGHRRIAVISGPEDLLCSRARVAGFSSAHDEAGLAMDPGLVRHGNFYLNAGYEHGMELLRLPEPPTAVFAGSDAQAMGVLRAARHLGLELPGDLSVVGYDNLPVAEWMEPALTTVHQPLHDMAGTATRMLLDLAAGVEVPTSRIDLGTELVVRESTAPPGPDR</sequence>
<keyword evidence="2" id="KW-0238">DNA-binding</keyword>
<evidence type="ECO:0000256" key="1">
    <source>
        <dbReference type="ARBA" id="ARBA00023015"/>
    </source>
</evidence>
<accession>A0A1M7I2D2</accession>
<evidence type="ECO:0000256" key="4">
    <source>
        <dbReference type="SAM" id="MobiDB-lite"/>
    </source>
</evidence>
<evidence type="ECO:0000256" key="3">
    <source>
        <dbReference type="ARBA" id="ARBA00023163"/>
    </source>
</evidence>
<dbReference type="InterPro" id="IPR046335">
    <property type="entry name" value="LacI/GalR-like_sensor"/>
</dbReference>
<dbReference type="STRING" id="310782.SAMN05216499_110124"/>
<organism evidence="6 7">
    <name type="scientific">Actinacidiphila paucisporea</name>
    <dbReference type="NCBI Taxonomy" id="310782"/>
    <lineage>
        <taxon>Bacteria</taxon>
        <taxon>Bacillati</taxon>
        <taxon>Actinomycetota</taxon>
        <taxon>Actinomycetes</taxon>
        <taxon>Kitasatosporales</taxon>
        <taxon>Streptomycetaceae</taxon>
        <taxon>Actinacidiphila</taxon>
    </lineage>
</organism>
<dbReference type="InterPro" id="IPR028082">
    <property type="entry name" value="Peripla_BP_I"/>
</dbReference>
<dbReference type="SUPFAM" id="SSF53822">
    <property type="entry name" value="Periplasmic binding protein-like I"/>
    <property type="match status" value="1"/>
</dbReference>
<evidence type="ECO:0000313" key="7">
    <source>
        <dbReference type="Proteomes" id="UP000184111"/>
    </source>
</evidence>
<feature type="region of interest" description="Disordered" evidence="4">
    <location>
        <begin position="15"/>
        <end position="44"/>
    </location>
</feature>
<dbReference type="Gene3D" id="3.40.50.2300">
    <property type="match status" value="2"/>
</dbReference>
<dbReference type="Proteomes" id="UP000184111">
    <property type="component" value="Unassembled WGS sequence"/>
</dbReference>
<dbReference type="SUPFAM" id="SSF47413">
    <property type="entry name" value="lambda repressor-like DNA-binding domains"/>
    <property type="match status" value="1"/>
</dbReference>
<dbReference type="Pfam" id="PF13377">
    <property type="entry name" value="Peripla_BP_3"/>
    <property type="match status" value="1"/>
</dbReference>
<dbReference type="AlphaFoldDB" id="A0A1M7I2D2"/>
<feature type="compositionally biased region" description="Polar residues" evidence="4">
    <location>
        <begin position="15"/>
        <end position="41"/>
    </location>
</feature>
<dbReference type="PROSITE" id="PS50932">
    <property type="entry name" value="HTH_LACI_2"/>
    <property type="match status" value="1"/>
</dbReference>
<dbReference type="GO" id="GO:0000976">
    <property type="term" value="F:transcription cis-regulatory region binding"/>
    <property type="evidence" value="ECO:0007669"/>
    <property type="project" value="TreeGrafter"/>
</dbReference>
<dbReference type="Gene3D" id="1.10.260.40">
    <property type="entry name" value="lambda repressor-like DNA-binding domains"/>
    <property type="match status" value="1"/>
</dbReference>
<keyword evidence="7" id="KW-1185">Reference proteome</keyword>
<dbReference type="SMART" id="SM00354">
    <property type="entry name" value="HTH_LACI"/>
    <property type="match status" value="1"/>
</dbReference>
<protein>
    <submittedName>
        <fullName evidence="6">Transcriptional regulator, LacI family</fullName>
    </submittedName>
</protein>
<dbReference type="GO" id="GO:0003700">
    <property type="term" value="F:DNA-binding transcription factor activity"/>
    <property type="evidence" value="ECO:0007669"/>
    <property type="project" value="TreeGrafter"/>
</dbReference>
<dbReference type="PANTHER" id="PTHR30146:SF153">
    <property type="entry name" value="LACTOSE OPERON REPRESSOR"/>
    <property type="match status" value="1"/>
</dbReference>
<gene>
    <name evidence="6" type="ORF">SAMN05216499_110124</name>
</gene>
<dbReference type="InterPro" id="IPR010982">
    <property type="entry name" value="Lambda_DNA-bd_dom_sf"/>
</dbReference>
<dbReference type="PANTHER" id="PTHR30146">
    <property type="entry name" value="LACI-RELATED TRANSCRIPTIONAL REPRESSOR"/>
    <property type="match status" value="1"/>
</dbReference>
<dbReference type="CDD" id="cd01392">
    <property type="entry name" value="HTH_LacI"/>
    <property type="match status" value="1"/>
</dbReference>
<evidence type="ECO:0000259" key="5">
    <source>
        <dbReference type="PROSITE" id="PS50932"/>
    </source>
</evidence>
<dbReference type="Pfam" id="PF00356">
    <property type="entry name" value="LacI"/>
    <property type="match status" value="1"/>
</dbReference>
<reference evidence="6 7" key="1">
    <citation type="submission" date="2016-11" db="EMBL/GenBank/DDBJ databases">
        <authorList>
            <person name="Jaros S."/>
            <person name="Januszkiewicz K."/>
            <person name="Wedrychowicz H."/>
        </authorList>
    </citation>
    <scope>NUCLEOTIDE SEQUENCE [LARGE SCALE GENOMIC DNA]</scope>
    <source>
        <strain evidence="6 7">CGMCC 4.2025</strain>
    </source>
</reference>
<dbReference type="EMBL" id="FRBI01000010">
    <property type="protein sequence ID" value="SHM34941.1"/>
    <property type="molecule type" value="Genomic_DNA"/>
</dbReference>
<keyword evidence="1" id="KW-0805">Transcription regulation</keyword>
<proteinExistence type="predicted"/>